<dbReference type="Proteomes" id="UP000198415">
    <property type="component" value="Unassembled WGS sequence"/>
</dbReference>
<evidence type="ECO:0000313" key="2">
    <source>
        <dbReference type="Proteomes" id="UP000198415"/>
    </source>
</evidence>
<accession>A0A239CU02</accession>
<sequence>MYLLHRLMGFKAGLTVKIMNISRVDFDSWLAEAIEAVE</sequence>
<gene>
    <name evidence="1" type="ORF">SAMN06264365_11287</name>
</gene>
<proteinExistence type="predicted"/>
<evidence type="ECO:0000313" key="1">
    <source>
        <dbReference type="EMBL" id="SNS23567.1"/>
    </source>
</evidence>
<protein>
    <submittedName>
        <fullName evidence="1">Uncharacterized protein</fullName>
    </submittedName>
</protein>
<dbReference type="EMBL" id="FZNR01000012">
    <property type="protein sequence ID" value="SNS23567.1"/>
    <property type="molecule type" value="Genomic_DNA"/>
</dbReference>
<dbReference type="AlphaFoldDB" id="A0A239CU02"/>
<name>A0A239CU02_9ACTN</name>
<reference evidence="1 2" key="1">
    <citation type="submission" date="2017-06" db="EMBL/GenBank/DDBJ databases">
        <authorList>
            <person name="Kim H.J."/>
            <person name="Triplett B.A."/>
        </authorList>
    </citation>
    <scope>NUCLEOTIDE SEQUENCE [LARGE SCALE GENOMIC DNA]</scope>
    <source>
        <strain evidence="1 2">DSM 43151</strain>
    </source>
</reference>
<organism evidence="1 2">
    <name type="scientific">Actinoplanes regularis</name>
    <dbReference type="NCBI Taxonomy" id="52697"/>
    <lineage>
        <taxon>Bacteria</taxon>
        <taxon>Bacillati</taxon>
        <taxon>Actinomycetota</taxon>
        <taxon>Actinomycetes</taxon>
        <taxon>Micromonosporales</taxon>
        <taxon>Micromonosporaceae</taxon>
        <taxon>Actinoplanes</taxon>
    </lineage>
</organism>
<keyword evidence="2" id="KW-1185">Reference proteome</keyword>